<reference evidence="2 3" key="1">
    <citation type="submission" date="2024-07" db="EMBL/GenBank/DDBJ databases">
        <title>Draft Genome Sequence of Ferrimicrobium acidiphilum Strain YE2023, Isolated from a Pulp of Bioleach Reactor.</title>
        <authorList>
            <person name="Elkina Y.A."/>
            <person name="Bulaeva A.G."/>
            <person name="Beletsky A.V."/>
            <person name="Mardanov A.V."/>
        </authorList>
    </citation>
    <scope>NUCLEOTIDE SEQUENCE [LARGE SCALE GENOMIC DNA]</scope>
    <source>
        <strain evidence="2 3">YE2023</strain>
    </source>
</reference>
<dbReference type="EMBL" id="JBFSHR010000173">
    <property type="protein sequence ID" value="MEX6431005.1"/>
    <property type="molecule type" value="Genomic_DNA"/>
</dbReference>
<keyword evidence="2" id="KW-0548">Nucleotidyltransferase</keyword>
<protein>
    <submittedName>
        <fullName evidence="2">Reverse transcriptase domain-containing protein</fullName>
    </submittedName>
</protein>
<dbReference type="InterPro" id="IPR000477">
    <property type="entry name" value="RT_dom"/>
</dbReference>
<accession>A0ABV3Y6G7</accession>
<comment type="caution">
    <text evidence="2">The sequence shown here is derived from an EMBL/GenBank/DDBJ whole genome shotgun (WGS) entry which is preliminary data.</text>
</comment>
<organism evidence="2 3">
    <name type="scientific">Ferrimicrobium acidiphilum</name>
    <dbReference type="NCBI Taxonomy" id="121039"/>
    <lineage>
        <taxon>Bacteria</taxon>
        <taxon>Bacillati</taxon>
        <taxon>Actinomycetota</taxon>
        <taxon>Acidimicrobiia</taxon>
        <taxon>Acidimicrobiales</taxon>
        <taxon>Acidimicrobiaceae</taxon>
        <taxon>Ferrimicrobium</taxon>
    </lineage>
</organism>
<dbReference type="Proteomes" id="UP001560267">
    <property type="component" value="Unassembled WGS sequence"/>
</dbReference>
<keyword evidence="3" id="KW-1185">Reference proteome</keyword>
<evidence type="ECO:0000259" key="1">
    <source>
        <dbReference type="PROSITE" id="PS50878"/>
    </source>
</evidence>
<gene>
    <name evidence="2" type="ORF">AB6A68_14410</name>
</gene>
<sequence>RQWRRQHAHGDVVIVRFADDFVAGFEHQSDARQFLSDLRERFAKFALELHPDKTRLIEFGRFAARNRAARGIGKPEMFDFLGFTHICAKNKSGRFWVKRITVSKRMRAKLHEVKGQLHRRRHLPIPEQGQWLASVVRGHLAYYAVPGNTDAVAAFRTQVTRQWFKALRRRSQRHRLNWVRMNRLATRWLPPVRVMHPFPNVRFSATTQGRSPVR</sequence>
<dbReference type="SUPFAM" id="SSF56672">
    <property type="entry name" value="DNA/RNA polymerases"/>
    <property type="match status" value="1"/>
</dbReference>
<keyword evidence="2" id="KW-0808">Transferase</keyword>
<dbReference type="RefSeq" id="WP_369085079.1">
    <property type="nucleotide sequence ID" value="NZ_JBFSHR010000173.1"/>
</dbReference>
<name>A0ABV3Y6G7_9ACTN</name>
<evidence type="ECO:0000313" key="3">
    <source>
        <dbReference type="Proteomes" id="UP001560267"/>
    </source>
</evidence>
<keyword evidence="2" id="KW-0695">RNA-directed DNA polymerase</keyword>
<evidence type="ECO:0000313" key="2">
    <source>
        <dbReference type="EMBL" id="MEX6431005.1"/>
    </source>
</evidence>
<dbReference type="GO" id="GO:0003964">
    <property type="term" value="F:RNA-directed DNA polymerase activity"/>
    <property type="evidence" value="ECO:0007669"/>
    <property type="project" value="UniProtKB-KW"/>
</dbReference>
<dbReference type="Pfam" id="PF00078">
    <property type="entry name" value="RVT_1"/>
    <property type="match status" value="1"/>
</dbReference>
<feature type="domain" description="Reverse transcriptase" evidence="1">
    <location>
        <begin position="1"/>
        <end position="85"/>
    </location>
</feature>
<feature type="non-terminal residue" evidence="2">
    <location>
        <position position="1"/>
    </location>
</feature>
<dbReference type="InterPro" id="IPR043502">
    <property type="entry name" value="DNA/RNA_pol_sf"/>
</dbReference>
<dbReference type="PROSITE" id="PS50878">
    <property type="entry name" value="RT_POL"/>
    <property type="match status" value="1"/>
</dbReference>
<proteinExistence type="predicted"/>